<dbReference type="PANTHER" id="PTHR30026">
    <property type="entry name" value="OUTER MEMBRANE PROTEIN TOLC"/>
    <property type="match status" value="1"/>
</dbReference>
<protein>
    <submittedName>
        <fullName evidence="7">TolC family protein</fullName>
    </submittedName>
</protein>
<dbReference type="InterPro" id="IPR051906">
    <property type="entry name" value="TolC-like"/>
</dbReference>
<name>A0ABW5MDD4_9BACT</name>
<dbReference type="RefSeq" id="WP_381528060.1">
    <property type="nucleotide sequence ID" value="NZ_JBHULN010000027.1"/>
</dbReference>
<dbReference type="EMBL" id="JBHULN010000027">
    <property type="protein sequence ID" value="MFD2574397.1"/>
    <property type="molecule type" value="Genomic_DNA"/>
</dbReference>
<comment type="subcellular location">
    <subcellularLocation>
        <location evidence="1">Cell outer membrane</location>
    </subcellularLocation>
</comment>
<evidence type="ECO:0000256" key="4">
    <source>
        <dbReference type="ARBA" id="ARBA00023136"/>
    </source>
</evidence>
<gene>
    <name evidence="7" type="ORF">ACFSUS_27430</name>
</gene>
<reference evidence="8" key="1">
    <citation type="journal article" date="2019" name="Int. J. Syst. Evol. Microbiol.">
        <title>The Global Catalogue of Microorganisms (GCM) 10K type strain sequencing project: providing services to taxonomists for standard genome sequencing and annotation.</title>
        <authorList>
            <consortium name="The Broad Institute Genomics Platform"/>
            <consortium name="The Broad Institute Genome Sequencing Center for Infectious Disease"/>
            <person name="Wu L."/>
            <person name="Ma J."/>
        </authorList>
    </citation>
    <scope>NUCLEOTIDE SEQUENCE [LARGE SCALE GENOMIC DNA]</scope>
    <source>
        <strain evidence="8">KCTC 42805</strain>
    </source>
</reference>
<sequence>MFRTGVWVIMKAYLTGFIWFVWLPLLAQPGKALSEVTLEQCYTAARTAYPLLKQQGILRQTGELAIATLATNRRLPQLSVNGQASWQSEVTTLPIELPNVSIPVLSKDQYKLTLDASYPVYDGSLTRLQTDLQRVTTAMSQQQVEVELRRLNDQVNAFFLNALLTDENLRLTQILLADLRNRIDKLTASVRFGTAAQMNVDALQAERLRTEQRLADLNATRRGLRDALHLLTDLPISDSTQLAIDPQQLAIVDLSLNRPEFQLYKAQHSLYDAQLRLTDNRMKPRVSLFAQGGAGRPALNFLNNDFRGFFIGGLRLNWNLSAAYSLRNDRQTLALNQQAVDIQQATFEKNLAVQLRQQQTEIDRLQAQLGQDAEIVALRTRVRQAAAVQFDNGVIAARDYTTELSNENQALLNQKLHELQLLQAKVQYRTLTGN</sequence>
<keyword evidence="4" id="KW-0472">Membrane</keyword>
<evidence type="ECO:0000313" key="8">
    <source>
        <dbReference type="Proteomes" id="UP001597469"/>
    </source>
</evidence>
<comment type="caution">
    <text evidence="7">The sequence shown here is derived from an EMBL/GenBank/DDBJ whole genome shotgun (WGS) entry which is preliminary data.</text>
</comment>
<evidence type="ECO:0000256" key="3">
    <source>
        <dbReference type="ARBA" id="ARBA00022692"/>
    </source>
</evidence>
<evidence type="ECO:0000256" key="6">
    <source>
        <dbReference type="SAM" id="Coils"/>
    </source>
</evidence>
<dbReference type="Gene3D" id="1.20.1600.10">
    <property type="entry name" value="Outer membrane efflux proteins (OEP)"/>
    <property type="match status" value="1"/>
</dbReference>
<keyword evidence="6" id="KW-0175">Coiled coil</keyword>
<evidence type="ECO:0000256" key="5">
    <source>
        <dbReference type="ARBA" id="ARBA00023237"/>
    </source>
</evidence>
<feature type="coiled-coil region" evidence="6">
    <location>
        <begin position="169"/>
        <end position="220"/>
    </location>
</feature>
<keyword evidence="3" id="KW-0812">Transmembrane</keyword>
<accession>A0ABW5MDD4</accession>
<evidence type="ECO:0000313" key="7">
    <source>
        <dbReference type="EMBL" id="MFD2574397.1"/>
    </source>
</evidence>
<evidence type="ECO:0000256" key="1">
    <source>
        <dbReference type="ARBA" id="ARBA00004442"/>
    </source>
</evidence>
<keyword evidence="2" id="KW-1134">Transmembrane beta strand</keyword>
<dbReference type="PANTHER" id="PTHR30026:SF20">
    <property type="entry name" value="OUTER MEMBRANE PROTEIN TOLC"/>
    <property type="match status" value="1"/>
</dbReference>
<proteinExistence type="predicted"/>
<keyword evidence="8" id="KW-1185">Reference proteome</keyword>
<dbReference type="SUPFAM" id="SSF56954">
    <property type="entry name" value="Outer membrane efflux proteins (OEP)"/>
    <property type="match status" value="1"/>
</dbReference>
<dbReference type="Proteomes" id="UP001597469">
    <property type="component" value="Unassembled WGS sequence"/>
</dbReference>
<evidence type="ECO:0000256" key="2">
    <source>
        <dbReference type="ARBA" id="ARBA00022452"/>
    </source>
</evidence>
<organism evidence="7 8">
    <name type="scientific">Spirosoma soli</name>
    <dbReference type="NCBI Taxonomy" id="1770529"/>
    <lineage>
        <taxon>Bacteria</taxon>
        <taxon>Pseudomonadati</taxon>
        <taxon>Bacteroidota</taxon>
        <taxon>Cytophagia</taxon>
        <taxon>Cytophagales</taxon>
        <taxon>Cytophagaceae</taxon>
        <taxon>Spirosoma</taxon>
    </lineage>
</organism>
<keyword evidence="5" id="KW-0998">Cell outer membrane</keyword>